<dbReference type="GO" id="GO:0032436">
    <property type="term" value="P:positive regulation of proteasomal ubiquitin-dependent protein catabolic process"/>
    <property type="evidence" value="ECO:0007669"/>
    <property type="project" value="Ensembl"/>
</dbReference>
<dbReference type="GO" id="GO:0061709">
    <property type="term" value="P:reticulophagy"/>
    <property type="evidence" value="ECO:0007669"/>
    <property type="project" value="Ensembl"/>
</dbReference>
<dbReference type="PANTHER" id="PTHR48176:SF1">
    <property type="entry name" value="DDRGK DOMAIN-CONTAINING PROTEIN 1"/>
    <property type="match status" value="1"/>
</dbReference>
<evidence type="ECO:0000256" key="1">
    <source>
        <dbReference type="ARBA" id="ARBA00004389"/>
    </source>
</evidence>
<dbReference type="AlphaFoldDB" id="G3VMM0"/>
<dbReference type="InterPro" id="IPR036390">
    <property type="entry name" value="WH_DNA-bd_sf"/>
</dbReference>
<dbReference type="GO" id="GO:0141185">
    <property type="term" value="F:UFM1-modified protein reader activity"/>
    <property type="evidence" value="ECO:0007669"/>
    <property type="project" value="Ensembl"/>
</dbReference>
<dbReference type="GeneTree" id="ENSGT00390000017193"/>
<protein>
    <recommendedName>
        <fullName evidence="3">DDRGK domain-containing protein 1</fullName>
    </recommendedName>
</protein>
<evidence type="ECO:0000256" key="10">
    <source>
        <dbReference type="SAM" id="MobiDB-lite"/>
    </source>
</evidence>
<evidence type="ECO:0000256" key="9">
    <source>
        <dbReference type="ARBA" id="ARBA00061932"/>
    </source>
</evidence>
<feature type="region of interest" description="Disordered" evidence="10">
    <location>
        <begin position="42"/>
        <end position="176"/>
    </location>
</feature>
<dbReference type="GO" id="GO:0010629">
    <property type="term" value="P:negative regulation of gene expression"/>
    <property type="evidence" value="ECO:0007669"/>
    <property type="project" value="Ensembl"/>
</dbReference>
<evidence type="ECO:0000256" key="6">
    <source>
        <dbReference type="ARBA" id="ARBA00022824"/>
    </source>
</evidence>
<dbReference type="GO" id="GO:0043123">
    <property type="term" value="P:positive regulation of canonical NF-kappaB signal transduction"/>
    <property type="evidence" value="ECO:0007669"/>
    <property type="project" value="Ensembl"/>
</dbReference>
<dbReference type="GO" id="GO:0033146">
    <property type="term" value="P:regulation of intracellular estrogen receptor signaling pathway"/>
    <property type="evidence" value="ECO:0007669"/>
    <property type="project" value="Ensembl"/>
</dbReference>
<keyword evidence="6" id="KW-0256">Endoplasmic reticulum</keyword>
<gene>
    <name evidence="12" type="primary">DDRGK1</name>
</gene>
<dbReference type="GO" id="GO:0031647">
    <property type="term" value="P:regulation of protein stability"/>
    <property type="evidence" value="ECO:0007669"/>
    <property type="project" value="Ensembl"/>
</dbReference>
<organism evidence="12 13">
    <name type="scientific">Sarcophilus harrisii</name>
    <name type="common">Tasmanian devil</name>
    <name type="synonym">Sarcophilus laniarius</name>
    <dbReference type="NCBI Taxonomy" id="9305"/>
    <lineage>
        <taxon>Eukaryota</taxon>
        <taxon>Metazoa</taxon>
        <taxon>Chordata</taxon>
        <taxon>Craniata</taxon>
        <taxon>Vertebrata</taxon>
        <taxon>Euteleostomi</taxon>
        <taxon>Mammalia</taxon>
        <taxon>Metatheria</taxon>
        <taxon>Dasyuromorphia</taxon>
        <taxon>Dasyuridae</taxon>
        <taxon>Sarcophilus</taxon>
    </lineage>
</organism>
<dbReference type="GO" id="GO:1903898">
    <property type="term" value="P:negative regulation of PERK-mediated unfolded protein response"/>
    <property type="evidence" value="ECO:0007669"/>
    <property type="project" value="Ensembl"/>
</dbReference>
<dbReference type="STRING" id="9305.ENSSHAP00000004425"/>
<dbReference type="InterPro" id="IPR019153">
    <property type="entry name" value="DDRGK_dom-contain"/>
</dbReference>
<dbReference type="GO" id="GO:0008284">
    <property type="term" value="P:positive regulation of cell population proliferation"/>
    <property type="evidence" value="ECO:0007669"/>
    <property type="project" value="Ensembl"/>
</dbReference>
<dbReference type="FunCoup" id="G3VMM0">
    <property type="interactions" value="1058"/>
</dbReference>
<dbReference type="GO" id="GO:0010628">
    <property type="term" value="P:positive regulation of gene expression"/>
    <property type="evidence" value="ECO:0007669"/>
    <property type="project" value="Ensembl"/>
</dbReference>
<evidence type="ECO:0000313" key="12">
    <source>
        <dbReference type="Ensembl" id="ENSSHAP00000004425.2"/>
    </source>
</evidence>
<keyword evidence="8 11" id="KW-0472">Membrane</keyword>
<dbReference type="GO" id="GO:0051216">
    <property type="term" value="P:cartilage development"/>
    <property type="evidence" value="ECO:0007669"/>
    <property type="project" value="Ensembl"/>
</dbReference>
<reference evidence="12" key="2">
    <citation type="submission" date="2025-08" db="UniProtKB">
        <authorList>
            <consortium name="Ensembl"/>
        </authorList>
    </citation>
    <scope>IDENTIFICATION</scope>
</reference>
<comment type="subcellular location">
    <subcellularLocation>
        <location evidence="1">Endoplasmic reticulum membrane</location>
        <topology evidence="1">Single-pass membrane protein</topology>
    </subcellularLocation>
</comment>
<dbReference type="KEGG" id="shr:100929861"/>
<dbReference type="SUPFAM" id="SSF46785">
    <property type="entry name" value="Winged helix' DNA-binding domain"/>
    <property type="match status" value="1"/>
</dbReference>
<evidence type="ECO:0000256" key="3">
    <source>
        <dbReference type="ARBA" id="ARBA00018218"/>
    </source>
</evidence>
<dbReference type="GO" id="GO:0070972">
    <property type="term" value="P:protein localization to endoplasmic reticulum"/>
    <property type="evidence" value="ECO:0007669"/>
    <property type="project" value="Ensembl"/>
</dbReference>
<dbReference type="Pfam" id="PF09756">
    <property type="entry name" value="DDRGK"/>
    <property type="match status" value="1"/>
</dbReference>
<evidence type="ECO:0000256" key="8">
    <source>
        <dbReference type="ARBA" id="ARBA00023136"/>
    </source>
</evidence>
<evidence type="ECO:0000256" key="2">
    <source>
        <dbReference type="ARBA" id="ARBA00009829"/>
    </source>
</evidence>
<evidence type="ECO:0000256" key="7">
    <source>
        <dbReference type="ARBA" id="ARBA00022989"/>
    </source>
</evidence>
<dbReference type="InParanoid" id="G3VMM0"/>
<dbReference type="PANTHER" id="PTHR48176">
    <property type="entry name" value="DDRGK DOMAIN-CONTAINING PROTEIN 1"/>
    <property type="match status" value="1"/>
</dbReference>
<reference evidence="12" key="3">
    <citation type="submission" date="2025-09" db="UniProtKB">
        <authorList>
            <consortium name="Ensembl"/>
        </authorList>
    </citation>
    <scope>IDENTIFICATION</scope>
</reference>
<dbReference type="GO" id="GO:0072344">
    <property type="term" value="P:rescue of stalled ribosome"/>
    <property type="evidence" value="ECO:0007669"/>
    <property type="project" value="Ensembl"/>
</dbReference>
<evidence type="ECO:0000256" key="4">
    <source>
        <dbReference type="ARBA" id="ARBA00022692"/>
    </source>
</evidence>
<dbReference type="GO" id="GO:0034976">
    <property type="term" value="P:response to endoplasmic reticulum stress"/>
    <property type="evidence" value="ECO:0007669"/>
    <property type="project" value="Ensembl"/>
</dbReference>
<sequence>MMDPILYVVAAVLLIALIIFVTRIREQAAAGDQHNVEPVAVGGLRPQLLGQENERAEGRPRRRRDMGSRLQAQRRAQRAEEEIEEVIEAQDEESGDEPAEIQPLGKIGAKKQRKLEEKQARKAQREAEEAEREERRRLESKREEERKKEEERLRLEEERKEAEERKAREEQEQREHEEYLKLKEAFVVEEEGEAETMTEEQSRSFLTEFISYIKQAKVVLLEDLASHVGLRTQDAINRVQDLLADGTLTGVIDDRGKFIYITPEEMAAVAQFIRQRGRVSISELAQASNSLITLTPETPSQIPA</sequence>
<dbReference type="GO" id="GO:0005730">
    <property type="term" value="C:nucleolus"/>
    <property type="evidence" value="ECO:0007669"/>
    <property type="project" value="Ensembl"/>
</dbReference>
<dbReference type="GO" id="GO:0032435">
    <property type="term" value="P:negative regulation of proteasomal ubiquitin-dependent protein catabolic process"/>
    <property type="evidence" value="ECO:0007669"/>
    <property type="project" value="Ensembl"/>
</dbReference>
<keyword evidence="13" id="KW-1185">Reference proteome</keyword>
<dbReference type="GO" id="GO:0140501">
    <property type="term" value="P:positive regulation of reticulophagy"/>
    <property type="evidence" value="ECO:0007669"/>
    <property type="project" value="Ensembl"/>
</dbReference>
<dbReference type="Ensembl" id="ENSSHAT00000004471.2">
    <property type="protein sequence ID" value="ENSSHAP00000004425.2"/>
    <property type="gene ID" value="ENSSHAG00000003893.2"/>
</dbReference>
<dbReference type="HOGENOM" id="CLU_1109213_0_0_1"/>
<dbReference type="InterPro" id="IPR036388">
    <property type="entry name" value="WH-like_DNA-bd_sf"/>
</dbReference>
<evidence type="ECO:0000256" key="11">
    <source>
        <dbReference type="SAM" id="Phobius"/>
    </source>
</evidence>
<accession>G3VMM0</accession>
<evidence type="ECO:0000313" key="13">
    <source>
        <dbReference type="Proteomes" id="UP000007648"/>
    </source>
</evidence>
<feature type="compositionally biased region" description="Basic and acidic residues" evidence="10">
    <location>
        <begin position="114"/>
        <end position="176"/>
    </location>
</feature>
<dbReference type="GO" id="GO:1990592">
    <property type="term" value="P:protein K69-linked ufmylation"/>
    <property type="evidence" value="ECO:0007669"/>
    <property type="project" value="Ensembl"/>
</dbReference>
<name>G3VMM0_SARHA</name>
<dbReference type="GO" id="GO:0044389">
    <property type="term" value="F:ubiquitin-like protein ligase binding"/>
    <property type="evidence" value="ECO:0007669"/>
    <property type="project" value="Ensembl"/>
</dbReference>
<dbReference type="CTD" id="65992"/>
<dbReference type="GO" id="GO:0030335">
    <property type="term" value="P:positive regulation of cell migration"/>
    <property type="evidence" value="ECO:0007669"/>
    <property type="project" value="Ensembl"/>
</dbReference>
<dbReference type="OrthoDB" id="2285710at2759"/>
<keyword evidence="5" id="KW-0833">Ubl conjugation pathway</keyword>
<dbReference type="GO" id="GO:1900100">
    <property type="term" value="P:positive regulation of plasma cell differentiation"/>
    <property type="evidence" value="ECO:0007669"/>
    <property type="project" value="Ensembl"/>
</dbReference>
<dbReference type="Gene3D" id="1.10.10.10">
    <property type="entry name" value="Winged helix-like DNA-binding domain superfamily/Winged helix DNA-binding domain"/>
    <property type="match status" value="1"/>
</dbReference>
<dbReference type="SMART" id="SM01128">
    <property type="entry name" value="DDRGK"/>
    <property type="match status" value="1"/>
</dbReference>
<feature type="transmembrane region" description="Helical" evidence="11">
    <location>
        <begin position="6"/>
        <end position="24"/>
    </location>
</feature>
<comment type="subunit">
    <text evidence="9">Component of the UFM1 ribosome E3 ligase (UREL) complex, composed of UFL1, DDRGK1 and CDK5RAP3. Interacts with (unphosphorylated) ERN1/IRE1-alpha; interaction is dependent on UFM1 and takes place in response to endoplasmic reticulum stress, regulating ERN1/IRE1-alpha stability. Interacts with NFKBIA. Interacts with SOX9.</text>
</comment>
<reference evidence="12 13" key="1">
    <citation type="journal article" date="2011" name="Proc. Natl. Acad. Sci. U.S.A.">
        <title>Genetic diversity and population structure of the endangered marsupial Sarcophilus harrisii (Tasmanian devil).</title>
        <authorList>
            <person name="Miller W."/>
            <person name="Hayes V.M."/>
            <person name="Ratan A."/>
            <person name="Petersen D.C."/>
            <person name="Wittekindt N.E."/>
            <person name="Miller J."/>
            <person name="Walenz B."/>
            <person name="Knight J."/>
            <person name="Qi J."/>
            <person name="Zhao F."/>
            <person name="Wang Q."/>
            <person name="Bedoya-Reina O.C."/>
            <person name="Katiyar N."/>
            <person name="Tomsho L.P."/>
            <person name="Kasson L.M."/>
            <person name="Hardie R.A."/>
            <person name="Woodbridge P."/>
            <person name="Tindall E.A."/>
            <person name="Bertelsen M.F."/>
            <person name="Dixon D."/>
            <person name="Pyecroft S."/>
            <person name="Helgen K.M."/>
            <person name="Lesk A.M."/>
            <person name="Pringle T.H."/>
            <person name="Patterson N."/>
            <person name="Zhang Y."/>
            <person name="Kreiss A."/>
            <person name="Woods G.M."/>
            <person name="Jones M.E."/>
            <person name="Schuster S.C."/>
        </authorList>
    </citation>
    <scope>NUCLEOTIDE SEQUENCE [LARGE SCALE GENOMIC DNA]</scope>
</reference>
<proteinExistence type="inferred from homology"/>
<dbReference type="GO" id="GO:1903895">
    <property type="term" value="P:negative regulation of IRE1-mediated unfolded protein response"/>
    <property type="evidence" value="ECO:0007669"/>
    <property type="project" value="Ensembl"/>
</dbReference>
<dbReference type="GO" id="GO:1905552">
    <property type="term" value="P:positive regulation of protein localization to endoplasmic reticulum"/>
    <property type="evidence" value="ECO:0007669"/>
    <property type="project" value="Ensembl"/>
</dbReference>
<dbReference type="RefSeq" id="XP_031797139.1">
    <property type="nucleotide sequence ID" value="XM_031941279.1"/>
</dbReference>
<keyword evidence="4 11" id="KW-0812">Transmembrane</keyword>
<evidence type="ECO:0000256" key="5">
    <source>
        <dbReference type="ARBA" id="ARBA00022786"/>
    </source>
</evidence>
<dbReference type="GO" id="GO:0045944">
    <property type="term" value="P:positive regulation of transcription by RNA polymerase II"/>
    <property type="evidence" value="ECO:0007669"/>
    <property type="project" value="Ensembl"/>
</dbReference>
<dbReference type="eggNOG" id="KOG3054">
    <property type="taxonomic scope" value="Eukaryota"/>
</dbReference>
<dbReference type="GO" id="GO:0005789">
    <property type="term" value="C:endoplasmic reticulum membrane"/>
    <property type="evidence" value="ECO:0007669"/>
    <property type="project" value="UniProtKB-SubCell"/>
</dbReference>
<dbReference type="GeneID" id="100929861"/>
<dbReference type="InterPro" id="IPR050899">
    <property type="entry name" value="DDRGK_domain-containing"/>
</dbReference>
<dbReference type="FunFam" id="1.10.10.10:FF:000143">
    <property type="entry name" value="DDRGK domain-containing protein 1"/>
    <property type="match status" value="1"/>
</dbReference>
<comment type="similarity">
    <text evidence="2">Belongs to the DDRGK1 family.</text>
</comment>
<feature type="compositionally biased region" description="Acidic residues" evidence="10">
    <location>
        <begin position="81"/>
        <end position="99"/>
    </location>
</feature>
<keyword evidence="7 11" id="KW-1133">Transmembrane helix</keyword>
<dbReference type="Proteomes" id="UP000007648">
    <property type="component" value="Unassembled WGS sequence"/>
</dbReference>